<keyword evidence="5 10" id="KW-0520">NAD</keyword>
<feature type="domain" description="Urocanase Rossmann-like" evidence="12">
    <location>
        <begin position="140"/>
        <end position="348"/>
    </location>
</feature>
<comment type="cofactor">
    <cofactor evidence="10">
        <name>NAD(+)</name>
        <dbReference type="ChEBI" id="CHEBI:57540"/>
    </cofactor>
    <text evidence="10">Binds 1 NAD(+) per subunit.</text>
</comment>
<comment type="function">
    <text evidence="9 10">Catalyzes the conversion of urocanate to 4-imidazolone-5-propionate.</text>
</comment>
<dbReference type="RefSeq" id="WP_004689131.1">
    <property type="nucleotide sequence ID" value="NZ_EQ999534.1"/>
</dbReference>
<dbReference type="InterPro" id="IPR036190">
    <property type="entry name" value="Urocanase_sf"/>
</dbReference>
<dbReference type="SMR" id="A0A0E1WV78"/>
<evidence type="ECO:0000256" key="2">
    <source>
        <dbReference type="ARBA" id="ARBA00007578"/>
    </source>
</evidence>
<comment type="subcellular location">
    <subcellularLocation>
        <location evidence="10">Cytoplasm</location>
    </subcellularLocation>
</comment>
<dbReference type="InterPro" id="IPR023636">
    <property type="entry name" value="Urocanase_CS"/>
</dbReference>
<evidence type="ECO:0000256" key="5">
    <source>
        <dbReference type="ARBA" id="ARBA00023027"/>
    </source>
</evidence>
<comment type="catalytic activity">
    <reaction evidence="8 10">
        <text>4-imidazolone-5-propanoate = trans-urocanate + H2O</text>
        <dbReference type="Rhea" id="RHEA:13101"/>
        <dbReference type="ChEBI" id="CHEBI:15377"/>
        <dbReference type="ChEBI" id="CHEBI:17771"/>
        <dbReference type="ChEBI" id="CHEBI:77893"/>
        <dbReference type="EC" id="4.2.1.49"/>
    </reaction>
</comment>
<evidence type="ECO:0000256" key="11">
    <source>
        <dbReference type="SAM" id="MobiDB-lite"/>
    </source>
</evidence>
<feature type="binding site" evidence="10">
    <location>
        <position position="196"/>
    </location>
    <ligand>
        <name>NAD(+)</name>
        <dbReference type="ChEBI" id="CHEBI:57540"/>
    </ligand>
</feature>
<evidence type="ECO:0000256" key="10">
    <source>
        <dbReference type="HAMAP-Rule" id="MF_00577"/>
    </source>
</evidence>
<dbReference type="Gene3D" id="3.40.50.10730">
    <property type="entry name" value="Urocanase like domains"/>
    <property type="match status" value="1"/>
</dbReference>
<dbReference type="HOGENOM" id="CLU_018868_0_1_5"/>
<feature type="binding site" evidence="10">
    <location>
        <begin position="273"/>
        <end position="274"/>
    </location>
    <ligand>
        <name>NAD(+)</name>
        <dbReference type="ChEBI" id="CHEBI:57540"/>
    </ligand>
</feature>
<dbReference type="GO" id="GO:0005737">
    <property type="term" value="C:cytoplasm"/>
    <property type="evidence" value="ECO:0007669"/>
    <property type="project" value="UniProtKB-SubCell"/>
</dbReference>
<dbReference type="Gene3D" id="3.40.1770.10">
    <property type="entry name" value="Urocanase superfamily"/>
    <property type="match status" value="1"/>
</dbReference>
<proteinExistence type="inferred from homology"/>
<dbReference type="EMBL" id="EQ999534">
    <property type="protein sequence ID" value="EEZ28663.1"/>
    <property type="molecule type" value="Genomic_DNA"/>
</dbReference>
<keyword evidence="6 10" id="KW-0456">Lyase</keyword>
<evidence type="ECO:0000256" key="6">
    <source>
        <dbReference type="ARBA" id="ARBA00023239"/>
    </source>
</evidence>
<dbReference type="Pfam" id="PF17392">
    <property type="entry name" value="Urocanase_C"/>
    <property type="match status" value="1"/>
</dbReference>
<dbReference type="PANTHER" id="PTHR12216:SF4">
    <property type="entry name" value="UROCANATE HYDRATASE"/>
    <property type="match status" value="1"/>
</dbReference>
<gene>
    <name evidence="10" type="primary">hutU</name>
    <name evidence="15" type="ORF">BALG_02016</name>
</gene>
<keyword evidence="10" id="KW-0963">Cytoplasm</keyword>
<dbReference type="InterPro" id="IPR035401">
    <property type="entry name" value="Urocanase_C"/>
</dbReference>
<feature type="binding site" evidence="10">
    <location>
        <begin position="52"/>
        <end position="53"/>
    </location>
    <ligand>
        <name>NAD(+)</name>
        <dbReference type="ChEBI" id="CHEBI:57540"/>
    </ligand>
</feature>
<feature type="binding site" evidence="10">
    <location>
        <position position="201"/>
    </location>
    <ligand>
        <name>NAD(+)</name>
        <dbReference type="ChEBI" id="CHEBI:57540"/>
    </ligand>
</feature>
<dbReference type="GO" id="GO:0019557">
    <property type="term" value="P:L-histidine catabolic process to glutamate and formate"/>
    <property type="evidence" value="ECO:0007669"/>
    <property type="project" value="UniProtKB-UniPathway"/>
</dbReference>
<dbReference type="HAMAP" id="MF_00577">
    <property type="entry name" value="HutU"/>
    <property type="match status" value="1"/>
</dbReference>
<dbReference type="GO" id="GO:0016153">
    <property type="term" value="F:urocanate hydratase activity"/>
    <property type="evidence" value="ECO:0007669"/>
    <property type="project" value="UniProtKB-UniRule"/>
</dbReference>
<sequence>MSNPRHNEREVRSPRGDELNAKSWLTEAPLRMLMNNLDPDVAERPHELVVYGGIGRAARTWDDFDRIVATLKTLNDDETLLVQSGKPVGVFRTHKDAPRVLIANSNLVPHWANWDHFNELDKKGLAMYGQMTAGSWIYIGAQGIVQGTYETFVEAGRQHYGGNLKGRWILTGGLGGMGGAQPLAAVMAGACCLAVECDETRADFRLRTRYVDEKTHSLDEALAKIDAWTKAGEAKSIALIGNAAEIFPELVKRGVKPDIVTDQTSAHDPVHGYLPLGWTVAEWRAKQENDPKAVEKAARASMKVQVQAMLDFWNAGIPTVDYGNNIRQMALEEGLENAFAFPGFVPAYIRPLFCRGIGPFRWAALSGDPEDIAKTDAKVKELLPDNKHLHNWLDMAKERIAFQGLPARICWVGLGDRHRLGLAFNEMVRNGELKAPIVIGRDHLDSGSVASPNRETEAMKDGSDAVSDWPLLNALLNTASGATWVSLHHGGGVGMGFSQHAGMVICCDGTEDADRRLERVLWNDPATGVMRHADAGYDIALDWARKQGLRLPAILGN</sequence>
<feature type="active site" evidence="10">
    <location>
        <position position="410"/>
    </location>
</feature>
<dbReference type="Pfam" id="PF17391">
    <property type="entry name" value="Urocanase_N"/>
    <property type="match status" value="1"/>
</dbReference>
<feature type="region of interest" description="Disordered" evidence="11">
    <location>
        <begin position="1"/>
        <end position="20"/>
    </location>
</feature>
<feature type="binding site" evidence="10">
    <location>
        <begin position="263"/>
        <end position="267"/>
    </location>
    <ligand>
        <name>NAD(+)</name>
        <dbReference type="ChEBI" id="CHEBI:57540"/>
    </ligand>
</feature>
<organism evidence="15">
    <name type="scientific">Brucella pinnipedialis M292/94/1</name>
    <dbReference type="NCBI Taxonomy" id="520462"/>
    <lineage>
        <taxon>Bacteria</taxon>
        <taxon>Pseudomonadati</taxon>
        <taxon>Pseudomonadota</taxon>
        <taxon>Alphaproteobacteria</taxon>
        <taxon>Hyphomicrobiales</taxon>
        <taxon>Brucellaceae</taxon>
        <taxon>Brucella/Ochrobactrum group</taxon>
        <taxon>Brucella</taxon>
    </lineage>
</organism>
<dbReference type="UniPathway" id="UPA00379">
    <property type="reaction ID" value="UER00550"/>
</dbReference>
<evidence type="ECO:0000256" key="4">
    <source>
        <dbReference type="ARBA" id="ARBA00022808"/>
    </source>
</evidence>
<feature type="binding site" evidence="10">
    <location>
        <position position="492"/>
    </location>
    <ligand>
        <name>NAD(+)</name>
        <dbReference type="ChEBI" id="CHEBI:57540"/>
    </ligand>
</feature>
<evidence type="ECO:0000259" key="12">
    <source>
        <dbReference type="Pfam" id="PF01175"/>
    </source>
</evidence>
<dbReference type="Proteomes" id="UP000004659">
    <property type="component" value="Unassembled WGS sequence"/>
</dbReference>
<feature type="domain" description="Urocanase C-terminal" evidence="14">
    <location>
        <begin position="351"/>
        <end position="545"/>
    </location>
</feature>
<dbReference type="InterPro" id="IPR038364">
    <property type="entry name" value="Urocanase_central_sf"/>
</dbReference>
<dbReference type="GO" id="GO:0019556">
    <property type="term" value="P:L-histidine catabolic process to glutamate and formamide"/>
    <property type="evidence" value="ECO:0007669"/>
    <property type="project" value="UniProtKB-UniPathway"/>
</dbReference>
<evidence type="ECO:0000259" key="14">
    <source>
        <dbReference type="Pfam" id="PF17392"/>
    </source>
</evidence>
<feature type="domain" description="Urocanase N-terminal" evidence="13">
    <location>
        <begin position="11"/>
        <end position="137"/>
    </location>
</feature>
<dbReference type="Pfam" id="PF01175">
    <property type="entry name" value="Urocanase"/>
    <property type="match status" value="1"/>
</dbReference>
<evidence type="ECO:0000256" key="3">
    <source>
        <dbReference type="ARBA" id="ARBA00011992"/>
    </source>
</evidence>
<evidence type="ECO:0000259" key="13">
    <source>
        <dbReference type="Pfam" id="PF17391"/>
    </source>
</evidence>
<dbReference type="NCBIfam" id="NF003820">
    <property type="entry name" value="PRK05414.1"/>
    <property type="match status" value="1"/>
</dbReference>
<evidence type="ECO:0000256" key="9">
    <source>
        <dbReference type="ARBA" id="ARBA00056569"/>
    </source>
</evidence>
<dbReference type="AlphaFoldDB" id="A0A0E1WV78"/>
<dbReference type="SUPFAM" id="SSF111326">
    <property type="entry name" value="Urocanase"/>
    <property type="match status" value="1"/>
</dbReference>
<dbReference type="InterPro" id="IPR055351">
    <property type="entry name" value="Urocanase"/>
</dbReference>
<feature type="binding site" evidence="10">
    <location>
        <begin position="242"/>
        <end position="243"/>
    </location>
    <ligand>
        <name>NAD(+)</name>
        <dbReference type="ChEBI" id="CHEBI:57540"/>
    </ligand>
</feature>
<comment type="similarity">
    <text evidence="2 10">Belongs to the urocanase family.</text>
</comment>
<dbReference type="InterPro" id="IPR035085">
    <property type="entry name" value="Urocanase_Rossmann-like"/>
</dbReference>
<dbReference type="EC" id="4.2.1.49" evidence="3 10"/>
<evidence type="ECO:0000256" key="8">
    <source>
        <dbReference type="ARBA" id="ARBA00047623"/>
    </source>
</evidence>
<dbReference type="GeneID" id="45126242"/>
<evidence type="ECO:0000256" key="7">
    <source>
        <dbReference type="ARBA" id="ARBA00031640"/>
    </source>
</evidence>
<dbReference type="PIRSF" id="PIRSF001423">
    <property type="entry name" value="Urocanate_hydrat"/>
    <property type="match status" value="1"/>
</dbReference>
<accession>A0A0E1WV78</accession>
<feature type="binding site" evidence="10">
    <location>
        <position position="322"/>
    </location>
    <ligand>
        <name>NAD(+)</name>
        <dbReference type="ChEBI" id="CHEBI:57540"/>
    </ligand>
</feature>
<comment type="pathway">
    <text evidence="1 10">Amino-acid degradation; L-histidine degradation into L-glutamate; N-formimidoyl-L-glutamate from L-histidine: step 2/3.</text>
</comment>
<dbReference type="NCBIfam" id="TIGR01228">
    <property type="entry name" value="hutU"/>
    <property type="match status" value="1"/>
</dbReference>
<protein>
    <recommendedName>
        <fullName evidence="3 10">Urocanate hydratase</fullName>
        <shortName evidence="10">Urocanase</shortName>
        <ecNumber evidence="3 10">4.2.1.49</ecNumber>
    </recommendedName>
    <alternativeName>
        <fullName evidence="7 10">Imidazolonepropionate hydrolase</fullName>
    </alternativeName>
</protein>
<evidence type="ECO:0000313" key="15">
    <source>
        <dbReference type="EMBL" id="EEZ28663.1"/>
    </source>
</evidence>
<dbReference type="FunFam" id="3.40.50.10730:FF:000001">
    <property type="entry name" value="Urocanate hydratase"/>
    <property type="match status" value="1"/>
</dbReference>
<name>A0A0E1WV78_9HYPH</name>
<dbReference type="PANTHER" id="PTHR12216">
    <property type="entry name" value="UROCANATE HYDRATASE"/>
    <property type="match status" value="1"/>
</dbReference>
<feature type="binding site" evidence="10">
    <location>
        <begin position="176"/>
        <end position="178"/>
    </location>
    <ligand>
        <name>NAD(+)</name>
        <dbReference type="ChEBI" id="CHEBI:57540"/>
    </ligand>
</feature>
<dbReference type="InterPro" id="IPR023637">
    <property type="entry name" value="Urocanase-like"/>
</dbReference>
<keyword evidence="4 10" id="KW-0369">Histidine metabolism</keyword>
<dbReference type="InterPro" id="IPR035400">
    <property type="entry name" value="Urocanase_N"/>
</dbReference>
<dbReference type="PROSITE" id="PS01233">
    <property type="entry name" value="UROCANASE"/>
    <property type="match status" value="1"/>
</dbReference>
<reference evidence="15" key="1">
    <citation type="submission" date="2009-01" db="EMBL/GenBank/DDBJ databases">
        <title>The Genome Sequence of Brucella pinnipedialis M292/94/1.</title>
        <authorList>
            <consortium name="The Broad Institute Genome Sequencing Platform"/>
            <person name="Ward D."/>
            <person name="Young S.K."/>
            <person name="Kodira C.D."/>
            <person name="Zeng Q."/>
            <person name="Koehrsen M."/>
            <person name="Alvarado L."/>
            <person name="Berlin A."/>
            <person name="Borenstein D."/>
            <person name="Chen Z."/>
            <person name="Engels R."/>
            <person name="Freedman E."/>
            <person name="Gellesch M."/>
            <person name="Goldberg J."/>
            <person name="Griggs A."/>
            <person name="Gujja S."/>
            <person name="Heiman D."/>
            <person name="Hepburn T."/>
            <person name="Howarth C."/>
            <person name="Jen D."/>
            <person name="Larson L."/>
            <person name="Lewis B."/>
            <person name="Mehta T."/>
            <person name="Park D."/>
            <person name="Pearson M."/>
            <person name="Roberts A."/>
            <person name="Saif S."/>
            <person name="Shea T."/>
            <person name="Shenoy N."/>
            <person name="Sisk P."/>
            <person name="Stolte C."/>
            <person name="Sykes S."/>
            <person name="Walk T."/>
            <person name="White J."/>
            <person name="Yandava C."/>
            <person name="Whatmore A.M."/>
            <person name="Perrett L.L."/>
            <person name="O'Callaghan D."/>
            <person name="Nusbaum C."/>
            <person name="Galagan J."/>
            <person name="Birren B."/>
        </authorList>
    </citation>
    <scope>NUCLEOTIDE SEQUENCE [LARGE SCALE GENOMIC DNA]</scope>
    <source>
        <strain evidence="15">M292/94/1</strain>
    </source>
</reference>
<evidence type="ECO:0000256" key="1">
    <source>
        <dbReference type="ARBA" id="ARBA00004794"/>
    </source>
</evidence>
<feature type="binding site" evidence="10">
    <location>
        <position position="130"/>
    </location>
    <ligand>
        <name>NAD(+)</name>
        <dbReference type="ChEBI" id="CHEBI:57540"/>
    </ligand>
</feature>